<dbReference type="STRING" id="551995.SAMN05192574_103541"/>
<gene>
    <name evidence="1" type="ORF">SAMN05192574_103541</name>
</gene>
<accession>A0A1H8HKT3</accession>
<sequence length="683" mass="76811">MNQIQLYINDQLVDLTDDSPIALTFQINNLAEVKNQQGNTSNQFKIPLTQRNRQILGFPDDIAFTNAFPYDNYQAKIIQDGLEIIPYGLAVLNSIEQDMANITILSGNVDFFDAIDGKIYDMGDSTSQWSNFGKTLLWQPYNHKWNVENVVASQANTSGWIWPVVDYGFIGEVDFTEPINVRNQRPGFFIKTAIDLMIKSAGYKAKGSLLNNPLYPLLICQFANDSFEHGTDLQNAVDGLGQSASLSYTSTSDILLDGDLLGLNDKKPTDKTGPIGFQEYHATQTIHGTASLIVDLTMAGIAGTGNDGYFELSIYYRDVHGVESEQEKITLNFDQKSTPPGARDRFEEFKNIKITHDFELVKGESLFISYHLHRYNTRVIIKKGAKFQFVADQKPVLYGQEIQCERIFPDISQKDLLKDTLQRFGIVCQTDNSTKAISFNSFADIVANIPISKNWTSKCIDQGKTISFQLGGYAQTNYMKYKEDDNITPKDFANAQITVADKTLPATADLFESQFAPTFNRAYIGGTIAQIKKADTTSGDDSFSISTSPRILVDQKIDLRNYGDNTSIKFTDGDATNDIAVNDIISVPYFYKPDGNYNLCFKDMPGKNGLQPGLKTNHYPQLEKILTQTKKVVRYFLLTPRDILELDLLIPVYLEQDSCYYYINKIDSWRKGQPTKVELVKLG</sequence>
<organism evidence="1 2">
    <name type="scientific">Mucilaginibacter gossypiicola</name>
    <dbReference type="NCBI Taxonomy" id="551995"/>
    <lineage>
        <taxon>Bacteria</taxon>
        <taxon>Pseudomonadati</taxon>
        <taxon>Bacteroidota</taxon>
        <taxon>Sphingobacteriia</taxon>
        <taxon>Sphingobacteriales</taxon>
        <taxon>Sphingobacteriaceae</taxon>
        <taxon>Mucilaginibacter</taxon>
    </lineage>
</organism>
<reference evidence="2" key="1">
    <citation type="submission" date="2016-10" db="EMBL/GenBank/DDBJ databases">
        <authorList>
            <person name="Varghese N."/>
            <person name="Submissions S."/>
        </authorList>
    </citation>
    <scope>NUCLEOTIDE SEQUENCE [LARGE SCALE GENOMIC DNA]</scope>
    <source>
        <strain evidence="2">Gh-48</strain>
    </source>
</reference>
<evidence type="ECO:0000313" key="2">
    <source>
        <dbReference type="Proteomes" id="UP000198942"/>
    </source>
</evidence>
<dbReference type="EMBL" id="FOCL01000003">
    <property type="protein sequence ID" value="SEN56743.1"/>
    <property type="molecule type" value="Genomic_DNA"/>
</dbReference>
<proteinExistence type="predicted"/>
<evidence type="ECO:0000313" key="1">
    <source>
        <dbReference type="EMBL" id="SEN56743.1"/>
    </source>
</evidence>
<name>A0A1H8HKT3_9SPHI</name>
<dbReference type="Proteomes" id="UP000198942">
    <property type="component" value="Unassembled WGS sequence"/>
</dbReference>
<dbReference type="RefSeq" id="WP_091210855.1">
    <property type="nucleotide sequence ID" value="NZ_FOCL01000003.1"/>
</dbReference>
<dbReference type="OrthoDB" id="910810at2"/>
<keyword evidence="2" id="KW-1185">Reference proteome</keyword>
<protein>
    <submittedName>
        <fullName evidence="1">Uncharacterized protein</fullName>
    </submittedName>
</protein>
<dbReference type="AlphaFoldDB" id="A0A1H8HKT3"/>